<sequence>MYRIQSLHIYPLKSGRGLARDHMSLDRFGPRGDRRWMLTDGQGRFISQRDEPSIARLSAVPHDSGIKLSIDGHSLAVPAPAPGHTARVSIWSDEVTACDAGDEAAQWLSEQFGRSLRLVYMGEECQRRVDTEYAHRGETVSFADGFPLLLVSAASLETLNSRLTQPVTLDRFRPNLVVAGCEAHAEDEWRRIRIGSVEFDLAKPCSRCAVPSLDQMTGEKHPEILRALASYRRGADRQVYFGQNLVYASGGEIAVGDAVEVLEAR</sequence>
<evidence type="ECO:0000313" key="2">
    <source>
        <dbReference type="EMBL" id="PLW86415.1"/>
    </source>
</evidence>
<protein>
    <submittedName>
        <fullName evidence="2">MOSC domain-containing protein</fullName>
    </submittedName>
</protein>
<dbReference type="EMBL" id="PKUR01000002">
    <property type="protein sequence ID" value="PLW86415.1"/>
    <property type="molecule type" value="Genomic_DNA"/>
</dbReference>
<comment type="caution">
    <text evidence="2">The sequence shown here is derived from an EMBL/GenBank/DDBJ whole genome shotgun (WGS) entry which is preliminary data.</text>
</comment>
<dbReference type="PANTHER" id="PTHR14237">
    <property type="entry name" value="MOLYBDOPTERIN COFACTOR SULFURASE MOSC"/>
    <property type="match status" value="1"/>
</dbReference>
<dbReference type="KEGG" id="hja:BST95_09280"/>
<feature type="domain" description="MOSC" evidence="1">
    <location>
        <begin position="113"/>
        <end position="262"/>
    </location>
</feature>
<dbReference type="SUPFAM" id="SSF50800">
    <property type="entry name" value="PK beta-barrel domain-like"/>
    <property type="match status" value="1"/>
</dbReference>
<reference evidence="2 3" key="1">
    <citation type="submission" date="2018-01" db="EMBL/GenBank/DDBJ databases">
        <title>The draft genome sequence of Halioglobus japonicus S1-36.</title>
        <authorList>
            <person name="Du Z.-J."/>
            <person name="Shi M.-J."/>
        </authorList>
    </citation>
    <scope>NUCLEOTIDE SEQUENCE [LARGE SCALE GENOMIC DNA]</scope>
    <source>
        <strain evidence="2 3">S1-36</strain>
    </source>
</reference>
<dbReference type="GO" id="GO:0030151">
    <property type="term" value="F:molybdenum ion binding"/>
    <property type="evidence" value="ECO:0007669"/>
    <property type="project" value="InterPro"/>
</dbReference>
<dbReference type="RefSeq" id="WP_084199025.1">
    <property type="nucleotide sequence ID" value="NZ_BMYL01000002.1"/>
</dbReference>
<evidence type="ECO:0000259" key="1">
    <source>
        <dbReference type="PROSITE" id="PS51340"/>
    </source>
</evidence>
<dbReference type="PROSITE" id="PS51340">
    <property type="entry name" value="MOSC"/>
    <property type="match status" value="1"/>
</dbReference>
<dbReference type="PANTHER" id="PTHR14237:SF19">
    <property type="entry name" value="MITOCHONDRIAL AMIDOXIME REDUCING COMPONENT 1"/>
    <property type="match status" value="1"/>
</dbReference>
<name>A0AAP8SN97_9GAMM</name>
<dbReference type="SUPFAM" id="SSF141673">
    <property type="entry name" value="MOSC N-terminal domain-like"/>
    <property type="match status" value="1"/>
</dbReference>
<dbReference type="Pfam" id="PF03476">
    <property type="entry name" value="MOSC_N"/>
    <property type="match status" value="1"/>
</dbReference>
<accession>A0AAP8SN97</accession>
<evidence type="ECO:0000313" key="3">
    <source>
        <dbReference type="Proteomes" id="UP000235162"/>
    </source>
</evidence>
<keyword evidence="3" id="KW-1185">Reference proteome</keyword>
<dbReference type="Pfam" id="PF03473">
    <property type="entry name" value="MOSC"/>
    <property type="match status" value="1"/>
</dbReference>
<dbReference type="InterPro" id="IPR011037">
    <property type="entry name" value="Pyrv_Knase-like_insert_dom_sf"/>
</dbReference>
<dbReference type="GO" id="GO:0030170">
    <property type="term" value="F:pyridoxal phosphate binding"/>
    <property type="evidence" value="ECO:0007669"/>
    <property type="project" value="InterPro"/>
</dbReference>
<organism evidence="2 3">
    <name type="scientific">Halioglobus japonicus</name>
    <dbReference type="NCBI Taxonomy" id="930805"/>
    <lineage>
        <taxon>Bacteria</taxon>
        <taxon>Pseudomonadati</taxon>
        <taxon>Pseudomonadota</taxon>
        <taxon>Gammaproteobacteria</taxon>
        <taxon>Cellvibrionales</taxon>
        <taxon>Halieaceae</taxon>
        <taxon>Halioglobus</taxon>
    </lineage>
</organism>
<gene>
    <name evidence="2" type="ORF">C0029_08320</name>
</gene>
<dbReference type="AlphaFoldDB" id="A0AAP8SN97"/>
<dbReference type="GO" id="GO:0003824">
    <property type="term" value="F:catalytic activity"/>
    <property type="evidence" value="ECO:0007669"/>
    <property type="project" value="InterPro"/>
</dbReference>
<proteinExistence type="predicted"/>
<dbReference type="InterPro" id="IPR005303">
    <property type="entry name" value="MOCOS_middle"/>
</dbReference>
<dbReference type="InterPro" id="IPR005302">
    <property type="entry name" value="MoCF_Sase_C"/>
</dbReference>
<dbReference type="Proteomes" id="UP000235162">
    <property type="component" value="Unassembled WGS sequence"/>
</dbReference>